<gene>
    <name evidence="2" type="ORF">METZ01_LOCUS379077</name>
</gene>
<feature type="non-terminal residue" evidence="2">
    <location>
        <position position="298"/>
    </location>
</feature>
<dbReference type="InterPro" id="IPR057601">
    <property type="entry name" value="Oar-like_b-barrel"/>
</dbReference>
<evidence type="ECO:0000259" key="1">
    <source>
        <dbReference type="Pfam" id="PF25183"/>
    </source>
</evidence>
<name>A0A382TW51_9ZZZZ</name>
<sequence length="298" mass="33254">MDAVAQVTVSIAPFDIREGGFTGAGINAVTKSGTNDFTATAYVYNRSESLVGNSIGGNEILASPELNFNQTGLSVGGPIMKDKLFFFANYEMERRIDPGSNYVADDDGTIAFGESRVSATTMDAIRQRMKDVYNYDTGDYQGYNHLTDNDKMLLKLDYNLNANHNLMFRYNMLRSYRDLGPHGFVLSHNNTGRGPNTSSLPFENSGYRINNNLDSYALELNSKFGSNIANKFFFSYNKFRDFRKAKSVDFPTIEIGQDGVTYTTVGHEPFSIHNILDQDVMQITNNLSYFMGNQTLSG</sequence>
<dbReference type="SUPFAM" id="SSF56935">
    <property type="entry name" value="Porins"/>
    <property type="match status" value="1"/>
</dbReference>
<dbReference type="EMBL" id="UINC01139593">
    <property type="protein sequence ID" value="SVD26223.1"/>
    <property type="molecule type" value="Genomic_DNA"/>
</dbReference>
<dbReference type="Pfam" id="PF25183">
    <property type="entry name" value="OMP_b-brl_4"/>
    <property type="match status" value="1"/>
</dbReference>
<accession>A0A382TW51</accession>
<feature type="domain" description="TonB-dependent transporter Oar-like beta-barrel" evidence="1">
    <location>
        <begin position="29"/>
        <end position="296"/>
    </location>
</feature>
<protein>
    <recommendedName>
        <fullName evidence="1">TonB-dependent transporter Oar-like beta-barrel domain-containing protein</fullName>
    </recommendedName>
</protein>
<organism evidence="2">
    <name type="scientific">marine metagenome</name>
    <dbReference type="NCBI Taxonomy" id="408172"/>
    <lineage>
        <taxon>unclassified sequences</taxon>
        <taxon>metagenomes</taxon>
        <taxon>ecological metagenomes</taxon>
    </lineage>
</organism>
<proteinExistence type="predicted"/>
<reference evidence="2" key="1">
    <citation type="submission" date="2018-05" db="EMBL/GenBank/DDBJ databases">
        <authorList>
            <person name="Lanie J.A."/>
            <person name="Ng W.-L."/>
            <person name="Kazmierczak K.M."/>
            <person name="Andrzejewski T.M."/>
            <person name="Davidsen T.M."/>
            <person name="Wayne K.J."/>
            <person name="Tettelin H."/>
            <person name="Glass J.I."/>
            <person name="Rusch D."/>
            <person name="Podicherti R."/>
            <person name="Tsui H.-C.T."/>
            <person name="Winkler M.E."/>
        </authorList>
    </citation>
    <scope>NUCLEOTIDE SEQUENCE</scope>
</reference>
<evidence type="ECO:0000313" key="2">
    <source>
        <dbReference type="EMBL" id="SVD26223.1"/>
    </source>
</evidence>
<dbReference type="AlphaFoldDB" id="A0A382TW51"/>